<organism evidence="3 4">
    <name type="scientific">Leifsonia xyli subsp. xyli</name>
    <dbReference type="NCBI Taxonomy" id="59736"/>
    <lineage>
        <taxon>Bacteria</taxon>
        <taxon>Bacillati</taxon>
        <taxon>Actinomycetota</taxon>
        <taxon>Actinomycetes</taxon>
        <taxon>Micrococcales</taxon>
        <taxon>Microbacteriaceae</taxon>
        <taxon>Leifsonia</taxon>
    </lineage>
</organism>
<dbReference type="RefSeq" id="WP_011185179.1">
    <property type="nucleotide sequence ID" value="NZ_LNZG01000004.1"/>
</dbReference>
<accession>A0A1E2SMV2</accession>
<dbReference type="GO" id="GO:0016020">
    <property type="term" value="C:membrane"/>
    <property type="evidence" value="ECO:0007669"/>
    <property type="project" value="TreeGrafter"/>
</dbReference>
<proteinExistence type="predicted"/>
<protein>
    <recommendedName>
        <fullName evidence="2">Acyltransferase 3 domain-containing protein</fullName>
    </recommendedName>
</protein>
<comment type="caution">
    <text evidence="3">The sequence shown here is derived from an EMBL/GenBank/DDBJ whole genome shotgun (WGS) entry which is preliminary data.</text>
</comment>
<dbReference type="Pfam" id="PF01757">
    <property type="entry name" value="Acyl_transf_3"/>
    <property type="match status" value="1"/>
</dbReference>
<name>A0A1E2SMV2_LEIXY</name>
<feature type="transmembrane region" description="Helical" evidence="1">
    <location>
        <begin position="296"/>
        <end position="315"/>
    </location>
</feature>
<feature type="transmembrane region" description="Helical" evidence="1">
    <location>
        <begin position="107"/>
        <end position="132"/>
    </location>
</feature>
<feature type="transmembrane region" description="Helical" evidence="1">
    <location>
        <begin position="179"/>
        <end position="197"/>
    </location>
</feature>
<feature type="transmembrane region" description="Helical" evidence="1">
    <location>
        <begin position="65"/>
        <end position="86"/>
    </location>
</feature>
<feature type="transmembrane region" description="Helical" evidence="1">
    <location>
        <begin position="152"/>
        <end position="172"/>
    </location>
</feature>
<keyword evidence="1" id="KW-0812">Transmembrane</keyword>
<dbReference type="Proteomes" id="UP000094426">
    <property type="component" value="Unassembled WGS sequence"/>
</dbReference>
<dbReference type="InterPro" id="IPR050879">
    <property type="entry name" value="Acyltransferase_3"/>
</dbReference>
<evidence type="ECO:0000256" key="1">
    <source>
        <dbReference type="SAM" id="Phobius"/>
    </source>
</evidence>
<dbReference type="GO" id="GO:0009103">
    <property type="term" value="P:lipopolysaccharide biosynthetic process"/>
    <property type="evidence" value="ECO:0007669"/>
    <property type="project" value="TreeGrafter"/>
</dbReference>
<feature type="domain" description="Acyltransferase 3" evidence="2">
    <location>
        <begin position="26"/>
        <end position="318"/>
    </location>
</feature>
<dbReference type="InterPro" id="IPR002656">
    <property type="entry name" value="Acyl_transf_3_dom"/>
</dbReference>
<dbReference type="GO" id="GO:0016747">
    <property type="term" value="F:acyltransferase activity, transferring groups other than amino-acyl groups"/>
    <property type="evidence" value="ECO:0007669"/>
    <property type="project" value="InterPro"/>
</dbReference>
<evidence type="ECO:0000259" key="2">
    <source>
        <dbReference type="Pfam" id="PF01757"/>
    </source>
</evidence>
<feature type="transmembrane region" description="Helical" evidence="1">
    <location>
        <begin position="262"/>
        <end position="284"/>
    </location>
</feature>
<keyword evidence="1" id="KW-0472">Membrane</keyword>
<evidence type="ECO:0000313" key="3">
    <source>
        <dbReference type="EMBL" id="ODA90944.1"/>
    </source>
</evidence>
<dbReference type="OMA" id="IAAWRIP"/>
<dbReference type="PANTHER" id="PTHR23028:SF53">
    <property type="entry name" value="ACYL_TRANSF_3 DOMAIN-CONTAINING PROTEIN"/>
    <property type="match status" value="1"/>
</dbReference>
<dbReference type="AlphaFoldDB" id="A0A1E2SMV2"/>
<dbReference type="OrthoDB" id="9807745at2"/>
<keyword evidence="1" id="KW-1133">Transmembrane helix</keyword>
<sequence length="371" mass="39205">MTGGPALASVARDAPVPSAAPSARLAALDCLRLLVALSVVSYHWLFWGPRYGEVAFAAPAPVAALAAYGNLGVQLFFLISGFVIFLSASGRDAASFAAGRATRLYPAFWAGVLLTPAPLLVTAQASLPSILGRLLANLTMAPAAFGQAQLDGVYWTLTLELEFYALVFLFLLAGRREWLEPFFAVWAIAMLPTTLFLPRIAGLPLLGGLFELFAGGALIAMIAYTGWTPLRAVALAASVAGSAAATVRRAQESDPGAVDPVVLAVAVAALYALVFVLTTSRIAAWRIPGSRLAGGLTYPIYLCHAVFGYALLNAFGSVDAPGPATGSPLLSCWRRRPRSTSVSSVRRRRCGGVCSRSHWPHRSGRCRPCCR</sequence>
<gene>
    <name evidence="3" type="ORF">ATY41_07740</name>
</gene>
<dbReference type="PANTHER" id="PTHR23028">
    <property type="entry name" value="ACETYLTRANSFERASE"/>
    <property type="match status" value="1"/>
</dbReference>
<reference evidence="4" key="1">
    <citation type="submission" date="2015-11" db="EMBL/GenBank/DDBJ databases">
        <authorList>
            <person name="Wang J."/>
            <person name="Wang L."/>
            <person name="Wang F."/>
            <person name="Cao G."/>
        </authorList>
    </citation>
    <scope>NUCLEOTIDE SEQUENCE [LARGE SCALE GENOMIC DNA]</scope>
    <source>
        <strain evidence="4">gdw1</strain>
    </source>
</reference>
<evidence type="ECO:0000313" key="4">
    <source>
        <dbReference type="Proteomes" id="UP000094426"/>
    </source>
</evidence>
<dbReference type="EMBL" id="LNZG01000004">
    <property type="protein sequence ID" value="ODA90944.1"/>
    <property type="molecule type" value="Genomic_DNA"/>
</dbReference>
<feature type="transmembrane region" description="Helical" evidence="1">
    <location>
        <begin position="25"/>
        <end position="45"/>
    </location>
</feature>
<feature type="transmembrane region" description="Helical" evidence="1">
    <location>
        <begin position="203"/>
        <end position="225"/>
    </location>
</feature>